<dbReference type="Pfam" id="PF05239">
    <property type="entry name" value="PRC"/>
    <property type="match status" value="1"/>
</dbReference>
<dbReference type="SUPFAM" id="SSF50346">
    <property type="entry name" value="PRC-barrel domain"/>
    <property type="match status" value="1"/>
</dbReference>
<evidence type="ECO:0000256" key="1">
    <source>
        <dbReference type="SAM" id="Phobius"/>
    </source>
</evidence>
<dbReference type="eggNOG" id="COG3861">
    <property type="taxonomic scope" value="Bacteria"/>
</dbReference>
<organism evidence="4 5">
    <name type="scientific">Rhodobacter ferrooxidans</name>
    <dbReference type="NCBI Taxonomy" id="371731"/>
    <lineage>
        <taxon>Bacteria</taxon>
        <taxon>Pseudomonadati</taxon>
        <taxon>Pseudomonadota</taxon>
        <taxon>Alphaproteobacteria</taxon>
        <taxon>Rhodobacterales</taxon>
        <taxon>Rhodobacter group</taxon>
        <taxon>Rhodobacter</taxon>
    </lineage>
</organism>
<dbReference type="AlphaFoldDB" id="C8RYM4"/>
<dbReference type="NCBIfam" id="TIGR01150">
    <property type="entry name" value="puhA"/>
    <property type="match status" value="1"/>
</dbReference>
<dbReference type="InterPro" id="IPR014747">
    <property type="entry name" value="Bac_photo_RC_H_C"/>
</dbReference>
<dbReference type="InterPro" id="IPR027275">
    <property type="entry name" value="PRC-brl_dom"/>
</dbReference>
<evidence type="ECO:0000259" key="2">
    <source>
        <dbReference type="Pfam" id="PF03967"/>
    </source>
</evidence>
<proteinExistence type="predicted"/>
<gene>
    <name evidence="4" type="ORF">Rsw2DRAFT_0902</name>
</gene>
<sequence>MVGYTFFGNFDLASLAIWLFWGFLALLIYYLQVANMHEGYPLETEDGKPAPNQGLFPLPKDKTYILPHGRGSVTQPTRQPEARDVALARTAVNEGFPHVPTGNPMVDGVGPASWAPRRDVPELDGHGGVKIKPMSATDDFVVAAGRDPRGMRVISNDKYVVGTVTDLWVDIPEHVVRYIEFDLAAGGGKRLLPMAMARVTSEGVKVNSLSSDLFPGIPETKSSTEVTLLEEDKISGWYAGGTMYSTRPAKDSDQTPWN</sequence>
<feature type="transmembrane region" description="Helical" evidence="1">
    <location>
        <begin position="12"/>
        <end position="31"/>
    </location>
</feature>
<dbReference type="STRING" id="371731.Rsw2DRAFT_0902"/>
<keyword evidence="5" id="KW-1185">Reference proteome</keyword>
<dbReference type="InterPro" id="IPR011033">
    <property type="entry name" value="PRC_barrel-like_sf"/>
</dbReference>
<evidence type="ECO:0000313" key="4">
    <source>
        <dbReference type="EMBL" id="EEW26212.1"/>
    </source>
</evidence>
<keyword evidence="1" id="KW-1133">Transmembrane helix</keyword>
<dbReference type="RefSeq" id="WP_008028499.1">
    <property type="nucleotide sequence ID" value="NZ_ACYY01000004.1"/>
</dbReference>
<feature type="domain" description="Photosynthetic reaction centre H subunit N-terminal" evidence="2">
    <location>
        <begin position="5"/>
        <end position="135"/>
    </location>
</feature>
<reference evidence="4 5" key="1">
    <citation type="submission" date="2009-08" db="EMBL/GenBank/DDBJ databases">
        <title>The draft genome of Rhodobacter sp. SW2.</title>
        <authorList>
            <consortium name="US DOE Joint Genome Institute (JGI-PGF)"/>
            <person name="Lucas S."/>
            <person name="Copeland A."/>
            <person name="Lapidus A."/>
            <person name="Glavina del Rio T."/>
            <person name="Tice H."/>
            <person name="Bruce D."/>
            <person name="Goodwin L."/>
            <person name="Pitluck S."/>
            <person name="Larimer F."/>
            <person name="Land M.L."/>
            <person name="Hauser L."/>
            <person name="Emerson D."/>
        </authorList>
    </citation>
    <scope>NUCLEOTIDE SEQUENCE [LARGE SCALE GENOMIC DNA]</scope>
    <source>
        <strain evidence="4 5">SW2</strain>
    </source>
</reference>
<dbReference type="Proteomes" id="UP000010121">
    <property type="component" value="Unassembled WGS sequence"/>
</dbReference>
<dbReference type="GO" id="GO:0019684">
    <property type="term" value="P:photosynthesis, light reaction"/>
    <property type="evidence" value="ECO:0007669"/>
    <property type="project" value="InterPro"/>
</dbReference>
<dbReference type="EMBL" id="ACYY01000004">
    <property type="protein sequence ID" value="EEW26212.1"/>
    <property type="molecule type" value="Genomic_DNA"/>
</dbReference>
<name>C8RYM4_9RHOB</name>
<dbReference type="InterPro" id="IPR037097">
    <property type="entry name" value="Photo_RC_H_N_sf"/>
</dbReference>
<dbReference type="Pfam" id="PF03967">
    <property type="entry name" value="PRCH"/>
    <property type="match status" value="1"/>
</dbReference>
<dbReference type="SUPFAM" id="SSF81490">
    <property type="entry name" value="Photosystem II reaction centre subunit H, transmembrane region"/>
    <property type="match status" value="1"/>
</dbReference>
<protein>
    <submittedName>
        <fullName evidence="4">Photosynthetic reaction center H subunit</fullName>
    </submittedName>
</protein>
<evidence type="ECO:0000259" key="3">
    <source>
        <dbReference type="Pfam" id="PF05239"/>
    </source>
</evidence>
<dbReference type="Gene3D" id="4.10.540.10">
    <property type="entry name" value="Photosynthetic reaction centre, H subunit, N-terminal domain"/>
    <property type="match status" value="1"/>
</dbReference>
<dbReference type="GO" id="GO:0030077">
    <property type="term" value="C:plasma membrane light-harvesting complex"/>
    <property type="evidence" value="ECO:0007669"/>
    <property type="project" value="InterPro"/>
</dbReference>
<evidence type="ECO:0000313" key="5">
    <source>
        <dbReference type="Proteomes" id="UP000010121"/>
    </source>
</evidence>
<keyword evidence="1" id="KW-0812">Transmembrane</keyword>
<dbReference type="Gene3D" id="3.90.50.10">
    <property type="entry name" value="Photosynthetic Reaction Center, subunit H, domain 2"/>
    <property type="match status" value="1"/>
</dbReference>
<dbReference type="InterPro" id="IPR015810">
    <property type="entry name" value="Photo_RC_H_N"/>
</dbReference>
<dbReference type="OrthoDB" id="8557487at2"/>
<feature type="domain" description="PRC-barrel" evidence="3">
    <location>
        <begin position="144"/>
        <end position="209"/>
    </location>
</feature>
<comment type="caution">
    <text evidence="4">The sequence shown here is derived from an EMBL/GenBank/DDBJ whole genome shotgun (WGS) entry which is preliminary data.</text>
</comment>
<keyword evidence="1" id="KW-0472">Membrane</keyword>
<dbReference type="InterPro" id="IPR005652">
    <property type="entry name" value="Photo_RC_H"/>
</dbReference>
<accession>C8RYM4</accession>